<dbReference type="InterPro" id="IPR050107">
    <property type="entry name" value="ABC_carbohydrate_import_ATPase"/>
</dbReference>
<feature type="domain" description="ABC transporter" evidence="3">
    <location>
        <begin position="256"/>
        <end position="500"/>
    </location>
</feature>
<accession>A0ABS6SYR1</accession>
<dbReference type="PANTHER" id="PTHR43790">
    <property type="entry name" value="CARBOHYDRATE TRANSPORT ATP-BINDING PROTEIN MG119-RELATED"/>
    <property type="match status" value="1"/>
</dbReference>
<keyword evidence="2 4" id="KW-0067">ATP-binding</keyword>
<evidence type="ECO:0000313" key="4">
    <source>
        <dbReference type="EMBL" id="MBV7378114.1"/>
    </source>
</evidence>
<dbReference type="InterPro" id="IPR003593">
    <property type="entry name" value="AAA+_ATPase"/>
</dbReference>
<keyword evidence="5" id="KW-1185">Reference proteome</keyword>
<dbReference type="SMART" id="SM00382">
    <property type="entry name" value="AAA"/>
    <property type="match status" value="1"/>
</dbReference>
<evidence type="ECO:0000259" key="3">
    <source>
        <dbReference type="PROSITE" id="PS50893"/>
    </source>
</evidence>
<dbReference type="Pfam" id="PF00005">
    <property type="entry name" value="ABC_tran"/>
    <property type="match status" value="2"/>
</dbReference>
<dbReference type="GO" id="GO:0005524">
    <property type="term" value="F:ATP binding"/>
    <property type="evidence" value="ECO:0007669"/>
    <property type="project" value="UniProtKB-KW"/>
</dbReference>
<gene>
    <name evidence="4" type="ORF">KJP28_04200</name>
</gene>
<proteinExistence type="predicted"/>
<protein>
    <submittedName>
        <fullName evidence="4">ABC transporter ATP-binding protein</fullName>
    </submittedName>
</protein>
<sequence length="514" mass="56001">MDVELRGITKRFGSVVANDNVNLTIRGGEVLGLLGENGAGKSTMMNMLSGLYTPDEGEILIDGKKVEFDGPGDGIEAGIGMVHQHFMLVPVFTVAENVVLGVEPTGKMGYLDMRRARRQVEEINEKYGLHVPPDELIEELPVGIQQRVEILKVLFRSADVLILDEPTAVLTPQEVREFFGIVNTLKEAGKAIVFITHKLHEILEISDRVSVLRQGRITGEGDPKTLTEADLAEMMVGRPVSFTTDKEPAKPGRTMIEMQNVSMLDETDEIVLERVSMSVRSGEVVGVAGVQGNGQTELVEALTGLERVASGKIIFDGTDITTASVRERHKMGMAHIPEDRHKSGMVDSFTIAENMVLNNYYAPEYSRGWAIDWNKVAETSARYCVEFDVRTPSVYLPGGSLSGGNQQKMVVARELERETKLVIASQPTRGVDVGSIEYIHERLIQARDEGDGVLIVSSELDEVLGLSDRIYVMYDGRIVAEFDNTGGKADRNAVGLAMAGAHNGDAATGEGDAA</sequence>
<dbReference type="InterPro" id="IPR017871">
    <property type="entry name" value="ABC_transporter-like_CS"/>
</dbReference>
<evidence type="ECO:0000313" key="5">
    <source>
        <dbReference type="Proteomes" id="UP000756530"/>
    </source>
</evidence>
<organism evidence="4 5">
    <name type="scientific">Maritimibacter dapengensis</name>
    <dbReference type="NCBI Taxonomy" id="2836868"/>
    <lineage>
        <taxon>Bacteria</taxon>
        <taxon>Pseudomonadati</taxon>
        <taxon>Pseudomonadota</taxon>
        <taxon>Alphaproteobacteria</taxon>
        <taxon>Rhodobacterales</taxon>
        <taxon>Roseobacteraceae</taxon>
        <taxon>Maritimibacter</taxon>
    </lineage>
</organism>
<dbReference type="PANTHER" id="PTHR43790:SF4">
    <property type="entry name" value="GUANOSINE IMPORT ATP-BINDING PROTEIN NUPO"/>
    <property type="match status" value="1"/>
</dbReference>
<reference evidence="4 5" key="1">
    <citation type="submission" date="2021-05" db="EMBL/GenBank/DDBJ databases">
        <title>Culturable bacteria isolated from Daya Bay.</title>
        <authorList>
            <person name="Zheng W."/>
            <person name="Yu S."/>
            <person name="Huang Y."/>
        </authorList>
    </citation>
    <scope>NUCLEOTIDE SEQUENCE [LARGE SCALE GENOMIC DNA]</scope>
    <source>
        <strain evidence="4 5">DP4N28-5</strain>
    </source>
</reference>
<dbReference type="Proteomes" id="UP000756530">
    <property type="component" value="Unassembled WGS sequence"/>
</dbReference>
<evidence type="ECO:0000256" key="1">
    <source>
        <dbReference type="ARBA" id="ARBA00022741"/>
    </source>
</evidence>
<keyword evidence="1" id="KW-0547">Nucleotide-binding</keyword>
<comment type="caution">
    <text evidence="4">The sequence shown here is derived from an EMBL/GenBank/DDBJ whole genome shotgun (WGS) entry which is preliminary data.</text>
</comment>
<dbReference type="InterPro" id="IPR003439">
    <property type="entry name" value="ABC_transporter-like_ATP-bd"/>
</dbReference>
<dbReference type="CDD" id="cd03216">
    <property type="entry name" value="ABC_Carb_Monos_I"/>
    <property type="match status" value="1"/>
</dbReference>
<dbReference type="RefSeq" id="WP_218390965.1">
    <property type="nucleotide sequence ID" value="NZ_JAHUZE010000001.1"/>
</dbReference>
<dbReference type="PROSITE" id="PS50893">
    <property type="entry name" value="ABC_TRANSPORTER_2"/>
    <property type="match status" value="2"/>
</dbReference>
<name>A0ABS6SYR1_9RHOB</name>
<dbReference type="PROSITE" id="PS00211">
    <property type="entry name" value="ABC_TRANSPORTER_1"/>
    <property type="match status" value="1"/>
</dbReference>
<dbReference type="EMBL" id="JAHUZE010000001">
    <property type="protein sequence ID" value="MBV7378114.1"/>
    <property type="molecule type" value="Genomic_DNA"/>
</dbReference>
<feature type="domain" description="ABC transporter" evidence="3">
    <location>
        <begin position="3"/>
        <end position="239"/>
    </location>
</feature>
<evidence type="ECO:0000256" key="2">
    <source>
        <dbReference type="ARBA" id="ARBA00022840"/>
    </source>
</evidence>
<dbReference type="CDD" id="cd03215">
    <property type="entry name" value="ABC_Carb_Monos_II"/>
    <property type="match status" value="1"/>
</dbReference>